<accession>A0A7R8UPH7</accession>
<dbReference type="OrthoDB" id="8003643at2759"/>
<evidence type="ECO:0000313" key="2">
    <source>
        <dbReference type="Proteomes" id="UP000594454"/>
    </source>
</evidence>
<protein>
    <submittedName>
        <fullName evidence="1">Uncharacterized protein</fullName>
    </submittedName>
</protein>
<dbReference type="EMBL" id="LR899011">
    <property type="protein sequence ID" value="CAD7084536.1"/>
    <property type="molecule type" value="Genomic_DNA"/>
</dbReference>
<proteinExistence type="predicted"/>
<evidence type="ECO:0000313" key="1">
    <source>
        <dbReference type="EMBL" id="CAD7084536.1"/>
    </source>
</evidence>
<organism evidence="1 2">
    <name type="scientific">Hermetia illucens</name>
    <name type="common">Black soldier fly</name>
    <dbReference type="NCBI Taxonomy" id="343691"/>
    <lineage>
        <taxon>Eukaryota</taxon>
        <taxon>Metazoa</taxon>
        <taxon>Ecdysozoa</taxon>
        <taxon>Arthropoda</taxon>
        <taxon>Hexapoda</taxon>
        <taxon>Insecta</taxon>
        <taxon>Pterygota</taxon>
        <taxon>Neoptera</taxon>
        <taxon>Endopterygota</taxon>
        <taxon>Diptera</taxon>
        <taxon>Brachycera</taxon>
        <taxon>Stratiomyomorpha</taxon>
        <taxon>Stratiomyidae</taxon>
        <taxon>Hermetiinae</taxon>
        <taxon>Hermetia</taxon>
    </lineage>
</organism>
<dbReference type="AlphaFoldDB" id="A0A7R8UPH7"/>
<reference evidence="1 2" key="1">
    <citation type="submission" date="2020-11" db="EMBL/GenBank/DDBJ databases">
        <authorList>
            <person name="Wallbank WR R."/>
            <person name="Pardo Diaz C."/>
            <person name="Kozak K."/>
            <person name="Martin S."/>
            <person name="Jiggins C."/>
            <person name="Moest M."/>
            <person name="Warren A I."/>
            <person name="Generalovic N T."/>
            <person name="Byers J.R.P. K."/>
            <person name="Montejo-Kovacevich G."/>
            <person name="Yen C E."/>
        </authorList>
    </citation>
    <scope>NUCLEOTIDE SEQUENCE [LARGE SCALE GENOMIC DNA]</scope>
</reference>
<keyword evidence="2" id="KW-1185">Reference proteome</keyword>
<dbReference type="Proteomes" id="UP000594454">
    <property type="component" value="Chromosome 3"/>
</dbReference>
<dbReference type="InParanoid" id="A0A7R8UPH7"/>
<name>A0A7R8UPH7_HERIL</name>
<sequence>MILLDWIRALIKRLSEQPTFITSPFRSRKRAGSETFASPPKRTRCPVIAPGLPRQRLDGLEIIVHCECEENDSTTISDEVSEESTCLKRESKVQPSCLESACQTSTCDFSMSTPCSKEPNMTTNGACPIADTTCNTSEGYVTSSPNLNTTLSQAITQQAWLKYSQKSYNFANAEEQCAALEAAREIWTHMTSQQKMPYYWEAVEHGALSLSPFDNFLNFYQMRRSITSPRARAKIEKTWKGMSFEEKLPFIVESFIYKLIDEGNELDQASVKSFFDRYRRQSKRVCACVRE</sequence>
<gene>
    <name evidence="1" type="ORF">HERILL_LOCUS7424</name>
</gene>